<dbReference type="SUPFAM" id="SSF53187">
    <property type="entry name" value="Zn-dependent exopeptidases"/>
    <property type="match status" value="1"/>
</dbReference>
<comment type="caution">
    <text evidence="6">The sequence shown here is derived from an EMBL/GenBank/DDBJ whole genome shotgun (WGS) entry which is preliminary data.</text>
</comment>
<dbReference type="GO" id="GO:0046872">
    <property type="term" value="F:metal ion binding"/>
    <property type="evidence" value="ECO:0007669"/>
    <property type="project" value="UniProtKB-KW"/>
</dbReference>
<dbReference type="SUPFAM" id="SSF55031">
    <property type="entry name" value="Bacterial exopeptidase dimerisation domain"/>
    <property type="match status" value="1"/>
</dbReference>
<feature type="binding site" evidence="3">
    <location>
        <position position="92"/>
    </location>
    <ligand>
        <name>Zn(2+)</name>
        <dbReference type="ChEBI" id="CHEBI:29105"/>
        <label>1</label>
    </ligand>
</feature>
<dbReference type="InterPro" id="IPR002933">
    <property type="entry name" value="Peptidase_M20"/>
</dbReference>
<dbReference type="InterPro" id="IPR011650">
    <property type="entry name" value="Peptidase_M20_dimer"/>
</dbReference>
<sequence>MPDDFETMWSSLAPVGRSASSGGYFRQPFLSAERELASWFEEQARARGLTVERDGVGNLVAWWGVSTGSTDHAGAVVTGSHLDSVLDGGAYDGPLGVVSALAALDLLVSRGFSPSRPLGVSVFVEEEGSRFGLACLGSRLATGAVSWSRAKELQDRDGVYFADAVASAGLPGSSDSSLLDGVATFVELHVEQGRDLVDRDAPVGVASGIWPHGRYRYEFRGRADHAGTTRMEDRADPMLTYAMTALAANKQARLSGERATFGRLEVTPNSTNSVPSGVTAWLDARASSPSSLEELVGAIERQASERASRDETLLIVTAESVSGAVSFSPELASRLADRRGWPVIPTAAGHDAGILSAAGIPTAMLFVRNPTGVSHSPYETASVQDCLAGVVALADVLGELAGDPS</sequence>
<feature type="binding site" evidence="4">
    <location>
        <position position="214"/>
    </location>
    <ligand>
        <name>allantoate</name>
        <dbReference type="ChEBI" id="CHEBI:17536"/>
    </ligand>
</feature>
<evidence type="ECO:0000256" key="4">
    <source>
        <dbReference type="PIRSR" id="PIRSR001235-2"/>
    </source>
</evidence>
<dbReference type="PANTHER" id="PTHR32494">
    <property type="entry name" value="ALLANTOATE DEIMINASE-RELATED"/>
    <property type="match status" value="1"/>
</dbReference>
<feature type="binding site" evidence="4">
    <location>
        <position position="272"/>
    </location>
    <ligand>
        <name>allantoate</name>
        <dbReference type="ChEBI" id="CHEBI:17536"/>
    </ligand>
</feature>
<dbReference type="PANTHER" id="PTHR32494:SF5">
    <property type="entry name" value="ALLANTOATE AMIDOHYDROLASE"/>
    <property type="match status" value="1"/>
</dbReference>
<dbReference type="RefSeq" id="WP_194696892.1">
    <property type="nucleotide sequence ID" value="NZ_JADKPO010000016.1"/>
</dbReference>
<feature type="domain" description="Peptidase M20 dimerisation" evidence="5">
    <location>
        <begin position="215"/>
        <end position="310"/>
    </location>
</feature>
<dbReference type="Pfam" id="PF07687">
    <property type="entry name" value="M20_dimer"/>
    <property type="match status" value="1"/>
</dbReference>
<dbReference type="Pfam" id="PF01546">
    <property type="entry name" value="Peptidase_M20"/>
    <property type="match status" value="1"/>
</dbReference>
<keyword evidence="3" id="KW-0862">Zinc</keyword>
<dbReference type="PIRSF" id="PIRSF001235">
    <property type="entry name" value="Amidase_carbamoylase"/>
    <property type="match status" value="1"/>
</dbReference>
<dbReference type="InterPro" id="IPR010158">
    <property type="entry name" value="Amidase_Cbmase"/>
</dbReference>
<comment type="similarity">
    <text evidence="1">Belongs to the peptidase M20 family.</text>
</comment>
<evidence type="ECO:0000313" key="6">
    <source>
        <dbReference type="EMBL" id="MBF4768756.1"/>
    </source>
</evidence>
<proteinExistence type="inferred from homology"/>
<accession>A0A930VQ21</accession>
<dbReference type="Gene3D" id="3.30.70.360">
    <property type="match status" value="1"/>
</dbReference>
<feature type="binding site" evidence="3">
    <location>
        <position position="127"/>
    </location>
    <ligand>
        <name>Zn(2+)</name>
        <dbReference type="ChEBI" id="CHEBI:29105"/>
        <label>2</label>
    </ligand>
</feature>
<dbReference type="Gene3D" id="3.40.630.10">
    <property type="entry name" value="Zn peptidases"/>
    <property type="match status" value="1"/>
</dbReference>
<feature type="binding site" evidence="3">
    <location>
        <position position="189"/>
    </location>
    <ligand>
        <name>Zn(2+)</name>
        <dbReference type="ChEBI" id="CHEBI:29105"/>
        <label>1</label>
    </ligand>
</feature>
<keyword evidence="2" id="KW-0378">Hydrolase</keyword>
<dbReference type="GO" id="GO:0016813">
    <property type="term" value="F:hydrolase activity, acting on carbon-nitrogen (but not peptide) bonds, in linear amidines"/>
    <property type="evidence" value="ECO:0007669"/>
    <property type="project" value="InterPro"/>
</dbReference>
<keyword evidence="7" id="KW-1185">Reference proteome</keyword>
<feature type="binding site" evidence="3">
    <location>
        <position position="81"/>
    </location>
    <ligand>
        <name>Zn(2+)</name>
        <dbReference type="ChEBI" id="CHEBI:29105"/>
        <label>1</label>
    </ligand>
</feature>
<reference evidence="6" key="1">
    <citation type="submission" date="2020-11" db="EMBL/GenBank/DDBJ databases">
        <title>Nocardioides cynanchi sp. nov., isolated from soil of rhizosphere of Cynanchum wilfordii.</title>
        <authorList>
            <person name="Lee J.-S."/>
            <person name="Suh M.K."/>
            <person name="Kim J.-S."/>
        </authorList>
    </citation>
    <scope>NUCLEOTIDE SEQUENCE</scope>
    <source>
        <strain evidence="6">KCTC 19276</strain>
    </source>
</reference>
<keyword evidence="3" id="KW-0479">Metal-binding</keyword>
<name>A0A930VQ21_9ACTN</name>
<dbReference type="EMBL" id="JADKPO010000016">
    <property type="protein sequence ID" value="MBF4768756.1"/>
    <property type="molecule type" value="Genomic_DNA"/>
</dbReference>
<dbReference type="AlphaFoldDB" id="A0A930VQ21"/>
<evidence type="ECO:0000259" key="5">
    <source>
        <dbReference type="Pfam" id="PF07687"/>
    </source>
</evidence>
<feature type="binding site" evidence="3">
    <location>
        <position position="92"/>
    </location>
    <ligand>
        <name>Zn(2+)</name>
        <dbReference type="ChEBI" id="CHEBI:29105"/>
        <label>2</label>
    </ligand>
</feature>
<feature type="binding site" evidence="3">
    <location>
        <position position="375"/>
    </location>
    <ligand>
        <name>Zn(2+)</name>
        <dbReference type="ChEBI" id="CHEBI:29105"/>
        <label>2</label>
    </ligand>
</feature>
<evidence type="ECO:0000256" key="1">
    <source>
        <dbReference type="ARBA" id="ARBA00006153"/>
    </source>
</evidence>
<organism evidence="6 7">
    <name type="scientific">Nocardioides agariphilus</name>
    <dbReference type="NCBI Taxonomy" id="433664"/>
    <lineage>
        <taxon>Bacteria</taxon>
        <taxon>Bacillati</taxon>
        <taxon>Actinomycetota</taxon>
        <taxon>Actinomycetes</taxon>
        <taxon>Propionibacteriales</taxon>
        <taxon>Nocardioidaceae</taxon>
        <taxon>Nocardioides</taxon>
    </lineage>
</organism>
<evidence type="ECO:0000256" key="2">
    <source>
        <dbReference type="ARBA" id="ARBA00022801"/>
    </source>
</evidence>
<protein>
    <submittedName>
        <fullName evidence="6">Allantoate amidohydrolase</fullName>
    </submittedName>
</protein>
<evidence type="ECO:0000313" key="7">
    <source>
        <dbReference type="Proteomes" id="UP000660668"/>
    </source>
</evidence>
<dbReference type="Proteomes" id="UP000660668">
    <property type="component" value="Unassembled WGS sequence"/>
</dbReference>
<dbReference type="NCBIfam" id="TIGR01879">
    <property type="entry name" value="hydantase"/>
    <property type="match status" value="1"/>
</dbReference>
<dbReference type="InterPro" id="IPR036264">
    <property type="entry name" value="Bact_exopeptidase_dim_dom"/>
</dbReference>
<dbReference type="NCBIfam" id="NF006770">
    <property type="entry name" value="PRK09290.1-4"/>
    <property type="match status" value="1"/>
</dbReference>
<gene>
    <name evidence="6" type="ORF">ISU10_13370</name>
</gene>
<feature type="binding site" evidence="4">
    <location>
        <position position="285"/>
    </location>
    <ligand>
        <name>allantoate</name>
        <dbReference type="ChEBI" id="CHEBI:17536"/>
    </ligand>
</feature>
<evidence type="ECO:0000256" key="3">
    <source>
        <dbReference type="PIRSR" id="PIRSR001235-1"/>
    </source>
</evidence>
<comment type="cofactor">
    <cofactor evidence="3">
        <name>Zn(2+)</name>
        <dbReference type="ChEBI" id="CHEBI:29105"/>
    </cofactor>
    <text evidence="3">Binds 2 Zn(2+) ions per subunit.</text>
</comment>